<dbReference type="KEGG" id="mpi:Mpet_2058"/>
<dbReference type="InterPro" id="IPR002774">
    <property type="entry name" value="Flagellin_arc-type"/>
</dbReference>
<dbReference type="STRING" id="679926.Mpet_2058"/>
<dbReference type="HOGENOM" id="CLU_131313_0_0_2"/>
<dbReference type="GO" id="GO:0005198">
    <property type="term" value="F:structural molecule activity"/>
    <property type="evidence" value="ECO:0007669"/>
    <property type="project" value="InterPro"/>
</dbReference>
<dbReference type="Proteomes" id="UP000006565">
    <property type="component" value="Chromosome"/>
</dbReference>
<dbReference type="GO" id="GO:0097588">
    <property type="term" value="P:archaeal or bacterial-type flagellum-dependent cell motility"/>
    <property type="evidence" value="ECO:0007669"/>
    <property type="project" value="InterPro"/>
</dbReference>
<reference evidence="2 3" key="1">
    <citation type="journal article" date="2010" name="Stand. Genomic Sci.">
        <title>Complete genome sequence of Methanoplanus petrolearius type strain (SEBR 4847).</title>
        <authorList>
            <person name="Brambilla E."/>
            <person name="Djao O.D."/>
            <person name="Daligault H."/>
            <person name="Lapidus A."/>
            <person name="Lucas S."/>
            <person name="Hammon N."/>
            <person name="Nolan M."/>
            <person name="Tice H."/>
            <person name="Cheng J.F."/>
            <person name="Han C."/>
            <person name="Tapia R."/>
            <person name="Goodwin L."/>
            <person name="Pitluck S."/>
            <person name="Liolios K."/>
            <person name="Ivanova N."/>
            <person name="Mavromatis K."/>
            <person name="Mikhailova N."/>
            <person name="Pati A."/>
            <person name="Chen A."/>
            <person name="Palaniappan K."/>
            <person name="Land M."/>
            <person name="Hauser L."/>
            <person name="Chang Y.J."/>
            <person name="Jeffries C.D."/>
            <person name="Rohde M."/>
            <person name="Spring S."/>
            <person name="Sikorski J."/>
            <person name="Goker M."/>
            <person name="Woyke T."/>
            <person name="Bristow J."/>
            <person name="Eisen J.A."/>
            <person name="Markowitz V."/>
            <person name="Hugenholtz P."/>
            <person name="Kyrpides N.C."/>
            <person name="Klenk H.P."/>
        </authorList>
    </citation>
    <scope>NUCLEOTIDE SEQUENCE [LARGE SCALE GENOMIC DNA]</scope>
    <source>
        <strain evidence="3">DSM 11571 / OCM 486 / SEBR 4847</strain>
    </source>
</reference>
<dbReference type="AlphaFoldDB" id="E1RJK0"/>
<keyword evidence="1" id="KW-1133">Transmembrane helix</keyword>
<dbReference type="Pfam" id="PF01917">
    <property type="entry name" value="Flagellin_arch-type"/>
    <property type="match status" value="1"/>
</dbReference>
<proteinExistence type="predicted"/>
<name>E1RJK0_METP4</name>
<evidence type="ECO:0000256" key="1">
    <source>
        <dbReference type="SAM" id="Phobius"/>
    </source>
</evidence>
<sequence length="157" mass="16989" precursor="true">MASASLVATAFALIMLIITAYFLVGVVLTTAEVVSTAQTDQINQQEERVRTAININNTSIESGSIIYAEIENTGSVVISDIKYMDVYTINGKSSPIYYSQGTGTGTWSKISIEPDIINPGQWDPKEVMNISVTYPGSDPPVWIQVTTPNGISDSTYI</sequence>
<keyword evidence="1" id="KW-0812">Transmembrane</keyword>
<evidence type="ECO:0008006" key="4">
    <source>
        <dbReference type="Google" id="ProtNLM"/>
    </source>
</evidence>
<protein>
    <recommendedName>
        <fullName evidence="4">Flagellin</fullName>
    </recommendedName>
</protein>
<dbReference type="eggNOG" id="arCOG01824">
    <property type="taxonomic scope" value="Archaea"/>
</dbReference>
<gene>
    <name evidence="2" type="ordered locus">Mpet_2058</name>
</gene>
<dbReference type="OrthoDB" id="132297at2157"/>
<keyword evidence="3" id="KW-1185">Reference proteome</keyword>
<dbReference type="EMBL" id="CP002117">
    <property type="protein sequence ID" value="ADN36806.1"/>
    <property type="molecule type" value="Genomic_DNA"/>
</dbReference>
<dbReference type="GeneID" id="9744539"/>
<dbReference type="RefSeq" id="WP_013329983.1">
    <property type="nucleotide sequence ID" value="NC_014507.1"/>
</dbReference>
<keyword evidence="1" id="KW-0472">Membrane</keyword>
<organism evidence="2 3">
    <name type="scientific">Methanolacinia petrolearia (strain DSM 11571 / OCM 486 / SEBR 4847)</name>
    <name type="common">Methanoplanus petrolearius</name>
    <dbReference type="NCBI Taxonomy" id="679926"/>
    <lineage>
        <taxon>Archaea</taxon>
        <taxon>Methanobacteriati</taxon>
        <taxon>Methanobacteriota</taxon>
        <taxon>Stenosarchaea group</taxon>
        <taxon>Methanomicrobia</taxon>
        <taxon>Methanomicrobiales</taxon>
        <taxon>Methanomicrobiaceae</taxon>
        <taxon>Methanolacinia</taxon>
    </lineage>
</organism>
<accession>E1RJK0</accession>
<evidence type="ECO:0000313" key="2">
    <source>
        <dbReference type="EMBL" id="ADN36806.1"/>
    </source>
</evidence>
<feature type="transmembrane region" description="Helical" evidence="1">
    <location>
        <begin position="6"/>
        <end position="28"/>
    </location>
</feature>
<evidence type="ECO:0000313" key="3">
    <source>
        <dbReference type="Proteomes" id="UP000006565"/>
    </source>
</evidence>